<keyword evidence="1" id="KW-0347">Helicase</keyword>
<dbReference type="EMBL" id="QTSX02000238">
    <property type="protein sequence ID" value="KAJ9087547.1"/>
    <property type="molecule type" value="Genomic_DNA"/>
</dbReference>
<accession>A0ACC2UKT7</accession>
<dbReference type="Proteomes" id="UP001165960">
    <property type="component" value="Unassembled WGS sequence"/>
</dbReference>
<proteinExistence type="predicted"/>
<keyword evidence="1" id="KW-0067">ATP-binding</keyword>
<gene>
    <name evidence="1" type="primary">MRH4_2</name>
    <name evidence="1" type="ORF">DSO57_1032124</name>
</gene>
<reference evidence="1" key="1">
    <citation type="submission" date="2022-04" db="EMBL/GenBank/DDBJ databases">
        <title>Genome of the entomopathogenic fungus Entomophthora muscae.</title>
        <authorList>
            <person name="Elya C."/>
            <person name="Lovett B.R."/>
            <person name="Lee E."/>
            <person name="Macias A.M."/>
            <person name="Hajek A.E."/>
            <person name="De Bivort B.L."/>
            <person name="Kasson M.T."/>
            <person name="De Fine Licht H.H."/>
            <person name="Stajich J.E."/>
        </authorList>
    </citation>
    <scope>NUCLEOTIDE SEQUENCE</scope>
    <source>
        <strain evidence="1">Berkeley</strain>
    </source>
</reference>
<sequence length="509" mass="57080">MPSQMFLQERHMIHLRGTFTLLRCVSSAFKVSFPTSYLRRITFSTSKLLLSEDDTIPCSYTSQEVDGWESLGLEPSLRKNIKMMKISTPNSVQRKGVPLCMGGTHVVLTAETGSGKTLVYATWMVQKILEMPPSALSSQCHPLGLIIVPSKELIWQVALEIKRLSYGTSIALLFDRSEVLGANPDSKRYILISTPVALAQNTQSEMMELMGMLERTCLVAIDEMDLLLSGSFANKTQLILARLSSKPNCQFVFCGASLDPSTSKKAIRTYLNRKFPSAKFLDSESVHCTVPTLDEKFVSVPESLSEEEAVTWKLNEIYQHLELYSASESRKACPDLPRVALVFLNDISSVVKYNNLAKEHFSHEPEIKCIEFHKKIPRQAREDILKSLKLGWVDCADSPRLIILFTTDLLARGIDIPNLDLVLQASFPQNVTVYLHRVGRTARAGRSGQSISYVMPQDYRLANEVKAIAAQKDTPSEPASLGTLFSRRRSLNRKLKAKMGHHHLDNFPQ</sequence>
<evidence type="ECO:0000313" key="1">
    <source>
        <dbReference type="EMBL" id="KAJ9087547.1"/>
    </source>
</evidence>
<evidence type="ECO:0000313" key="2">
    <source>
        <dbReference type="Proteomes" id="UP001165960"/>
    </source>
</evidence>
<protein>
    <submittedName>
        <fullName evidence="1">RNA helicase, variant 3</fullName>
        <ecNumber evidence="1">3.6.4.13</ecNumber>
    </submittedName>
</protein>
<keyword evidence="1" id="KW-0378">Hydrolase</keyword>
<comment type="caution">
    <text evidence="1">The sequence shown here is derived from an EMBL/GenBank/DDBJ whole genome shotgun (WGS) entry which is preliminary data.</text>
</comment>
<keyword evidence="1" id="KW-0547">Nucleotide-binding</keyword>
<dbReference type="EC" id="3.6.4.13" evidence="1"/>
<keyword evidence="2" id="KW-1185">Reference proteome</keyword>
<organism evidence="1 2">
    <name type="scientific">Entomophthora muscae</name>
    <dbReference type="NCBI Taxonomy" id="34485"/>
    <lineage>
        <taxon>Eukaryota</taxon>
        <taxon>Fungi</taxon>
        <taxon>Fungi incertae sedis</taxon>
        <taxon>Zoopagomycota</taxon>
        <taxon>Entomophthoromycotina</taxon>
        <taxon>Entomophthoromycetes</taxon>
        <taxon>Entomophthorales</taxon>
        <taxon>Entomophthoraceae</taxon>
        <taxon>Entomophthora</taxon>
    </lineage>
</organism>
<name>A0ACC2UKT7_9FUNG</name>